<feature type="non-terminal residue" evidence="1">
    <location>
        <position position="1"/>
    </location>
</feature>
<comment type="caution">
    <text evidence="1">The sequence shown here is derived from an EMBL/GenBank/DDBJ whole genome shotgun (WGS) entry which is preliminary data.</text>
</comment>
<gene>
    <name evidence="1" type="ORF">CSOL1703_00015725</name>
</gene>
<proteinExistence type="predicted"/>
<protein>
    <submittedName>
        <fullName evidence="1">Uncharacterized protein</fullName>
    </submittedName>
</protein>
<name>A0A9N9ZF55_9HYPO</name>
<dbReference type="Proteomes" id="UP000775872">
    <property type="component" value="Unassembled WGS sequence"/>
</dbReference>
<dbReference type="EMBL" id="CABFOC020000048">
    <property type="protein sequence ID" value="CAH0054253.1"/>
    <property type="molecule type" value="Genomic_DNA"/>
</dbReference>
<organism evidence="1 2">
    <name type="scientific">Clonostachys solani</name>
    <dbReference type="NCBI Taxonomy" id="160281"/>
    <lineage>
        <taxon>Eukaryota</taxon>
        <taxon>Fungi</taxon>
        <taxon>Dikarya</taxon>
        <taxon>Ascomycota</taxon>
        <taxon>Pezizomycotina</taxon>
        <taxon>Sordariomycetes</taxon>
        <taxon>Hypocreomycetidae</taxon>
        <taxon>Hypocreales</taxon>
        <taxon>Bionectriaceae</taxon>
        <taxon>Clonostachys</taxon>
    </lineage>
</organism>
<accession>A0A9N9ZF55</accession>
<reference evidence="1" key="1">
    <citation type="submission" date="2021-10" db="EMBL/GenBank/DDBJ databases">
        <authorList>
            <person name="Piombo E."/>
        </authorList>
    </citation>
    <scope>NUCLEOTIDE SEQUENCE</scope>
</reference>
<evidence type="ECO:0000313" key="1">
    <source>
        <dbReference type="EMBL" id="CAH0054253.1"/>
    </source>
</evidence>
<evidence type="ECO:0000313" key="2">
    <source>
        <dbReference type="Proteomes" id="UP000775872"/>
    </source>
</evidence>
<keyword evidence="2" id="KW-1185">Reference proteome</keyword>
<dbReference type="AlphaFoldDB" id="A0A9N9ZF55"/>
<sequence length="87" mass="9556">MRTVVGSTDTGGTEVARGADVGSAVDGCFSRRRKIFRMSGITYDRGMTGRDTCQAQDGAKEKKRMSKKPEWRRAGLCYGMTSLQVKT</sequence>